<dbReference type="InterPro" id="IPR000212">
    <property type="entry name" value="DNA_helicase_UvrD/REP"/>
</dbReference>
<gene>
    <name evidence="11" type="ORF">MD535_08375</name>
</gene>
<dbReference type="InterPro" id="IPR014017">
    <property type="entry name" value="DNA_helicase_UvrD-like_C"/>
</dbReference>
<evidence type="ECO:0000259" key="10">
    <source>
        <dbReference type="PROSITE" id="PS51198"/>
    </source>
</evidence>
<dbReference type="GO" id="GO:0003677">
    <property type="term" value="F:DNA binding"/>
    <property type="evidence" value="ECO:0007669"/>
    <property type="project" value="InterPro"/>
</dbReference>
<accession>A0A9X3CM73</accession>
<evidence type="ECO:0000313" key="12">
    <source>
        <dbReference type="Proteomes" id="UP001155587"/>
    </source>
</evidence>
<evidence type="ECO:0000256" key="4">
    <source>
        <dbReference type="ARBA" id="ARBA00022840"/>
    </source>
</evidence>
<keyword evidence="2 9" id="KW-0378">Hydrolase</keyword>
<dbReference type="InterPro" id="IPR027417">
    <property type="entry name" value="P-loop_NTPase"/>
</dbReference>
<dbReference type="EC" id="5.6.2.4" evidence="7"/>
<dbReference type="PANTHER" id="PTHR11070">
    <property type="entry name" value="UVRD / RECB / PCRA DNA HELICASE FAMILY MEMBER"/>
    <property type="match status" value="1"/>
</dbReference>
<dbReference type="PANTHER" id="PTHR11070:SF67">
    <property type="entry name" value="DNA 3'-5' HELICASE"/>
    <property type="match status" value="1"/>
</dbReference>
<dbReference type="Proteomes" id="UP001155587">
    <property type="component" value="Unassembled WGS sequence"/>
</dbReference>
<evidence type="ECO:0000256" key="9">
    <source>
        <dbReference type="PROSITE-ProRule" id="PRU00560"/>
    </source>
</evidence>
<evidence type="ECO:0000256" key="2">
    <source>
        <dbReference type="ARBA" id="ARBA00022801"/>
    </source>
</evidence>
<comment type="catalytic activity">
    <reaction evidence="6">
        <text>Couples ATP hydrolysis with the unwinding of duplex DNA by translocating in the 3'-5' direction.</text>
        <dbReference type="EC" id="5.6.2.4"/>
    </reaction>
</comment>
<dbReference type="AlphaFoldDB" id="A0A9X3CM73"/>
<feature type="domain" description="UvrD-like helicase ATP-binding" evidence="10">
    <location>
        <begin position="3"/>
        <end position="246"/>
    </location>
</feature>
<evidence type="ECO:0000256" key="5">
    <source>
        <dbReference type="ARBA" id="ARBA00023235"/>
    </source>
</evidence>
<dbReference type="GO" id="GO:0016787">
    <property type="term" value="F:hydrolase activity"/>
    <property type="evidence" value="ECO:0007669"/>
    <property type="project" value="UniProtKB-UniRule"/>
</dbReference>
<comment type="caution">
    <text evidence="11">The sequence shown here is derived from an EMBL/GenBank/DDBJ whole genome shotgun (WGS) entry which is preliminary data.</text>
</comment>
<dbReference type="Pfam" id="PF13361">
    <property type="entry name" value="UvrD_C"/>
    <property type="match status" value="1"/>
</dbReference>
<reference evidence="11" key="1">
    <citation type="submission" date="2022-02" db="EMBL/GenBank/DDBJ databases">
        <title>Vibrio sp. nov, a new bacterium isolated from seawater.</title>
        <authorList>
            <person name="Yuan Y."/>
        </authorList>
    </citation>
    <scope>NUCLEOTIDE SEQUENCE</scope>
    <source>
        <strain evidence="11">ZSDZ65</strain>
    </source>
</reference>
<protein>
    <recommendedName>
        <fullName evidence="7">DNA 3'-5' helicase</fullName>
        <ecNumber evidence="7">5.6.2.4</ecNumber>
    </recommendedName>
</protein>
<evidence type="ECO:0000313" key="11">
    <source>
        <dbReference type="EMBL" id="MCW8346022.1"/>
    </source>
</evidence>
<dbReference type="InterPro" id="IPR014016">
    <property type="entry name" value="UvrD-like_ATP-bd"/>
</dbReference>
<dbReference type="CDD" id="cd17932">
    <property type="entry name" value="DEXQc_UvrD"/>
    <property type="match status" value="1"/>
</dbReference>
<evidence type="ECO:0000256" key="7">
    <source>
        <dbReference type="ARBA" id="ARBA00034808"/>
    </source>
</evidence>
<keyword evidence="4 9" id="KW-0067">ATP-binding</keyword>
<evidence type="ECO:0000256" key="3">
    <source>
        <dbReference type="ARBA" id="ARBA00022806"/>
    </source>
</evidence>
<evidence type="ECO:0000256" key="6">
    <source>
        <dbReference type="ARBA" id="ARBA00034617"/>
    </source>
</evidence>
<dbReference type="GO" id="GO:0005524">
    <property type="term" value="F:ATP binding"/>
    <property type="evidence" value="ECO:0007669"/>
    <property type="project" value="UniProtKB-UniRule"/>
</dbReference>
<keyword evidence="5" id="KW-0413">Isomerase</keyword>
<dbReference type="Pfam" id="PF00580">
    <property type="entry name" value="UvrD-helicase"/>
    <property type="match status" value="2"/>
</dbReference>
<dbReference type="Gene3D" id="3.40.50.300">
    <property type="entry name" value="P-loop containing nucleotide triphosphate hydrolases"/>
    <property type="match status" value="2"/>
</dbReference>
<dbReference type="PROSITE" id="PS51198">
    <property type="entry name" value="UVRD_HELICASE_ATP_BIND"/>
    <property type="match status" value="1"/>
</dbReference>
<dbReference type="GO" id="GO:0000725">
    <property type="term" value="P:recombinational repair"/>
    <property type="evidence" value="ECO:0007669"/>
    <property type="project" value="TreeGrafter"/>
</dbReference>
<feature type="binding site" evidence="9">
    <location>
        <begin position="24"/>
        <end position="31"/>
    </location>
    <ligand>
        <name>ATP</name>
        <dbReference type="ChEBI" id="CHEBI:30616"/>
    </ligand>
</feature>
<evidence type="ECO:0000256" key="8">
    <source>
        <dbReference type="ARBA" id="ARBA00048988"/>
    </source>
</evidence>
<dbReference type="SUPFAM" id="SSF52540">
    <property type="entry name" value="P-loop containing nucleoside triphosphate hydrolases"/>
    <property type="match status" value="1"/>
</dbReference>
<comment type="catalytic activity">
    <reaction evidence="8">
        <text>ATP + H2O = ADP + phosphate + H(+)</text>
        <dbReference type="Rhea" id="RHEA:13065"/>
        <dbReference type="ChEBI" id="CHEBI:15377"/>
        <dbReference type="ChEBI" id="CHEBI:15378"/>
        <dbReference type="ChEBI" id="CHEBI:30616"/>
        <dbReference type="ChEBI" id="CHEBI:43474"/>
        <dbReference type="ChEBI" id="CHEBI:456216"/>
        <dbReference type="EC" id="5.6.2.4"/>
    </reaction>
</comment>
<dbReference type="GO" id="GO:0043138">
    <property type="term" value="F:3'-5' DNA helicase activity"/>
    <property type="evidence" value="ECO:0007669"/>
    <property type="project" value="UniProtKB-EC"/>
</dbReference>
<name>A0A9X3CM73_9VIBR</name>
<dbReference type="RefSeq" id="WP_265674421.1">
    <property type="nucleotide sequence ID" value="NZ_JAKRRY010000008.1"/>
</dbReference>
<evidence type="ECO:0000256" key="1">
    <source>
        <dbReference type="ARBA" id="ARBA00022741"/>
    </source>
</evidence>
<sequence length="540" mass="61537">MKQFKLTAQQQEAIDYNGSMIITACPGSGKTTVVTEKIRQSTLNLPSYNGVIAITYTRKASAELKRKCTSNAHDTKASFFGTIDSFCFKEIILPFLPRIWGSPALELRATKKLISPYNEYLNQEYKSPTTADIVNDPGFKALYDDGILWMNSFSALALFVLKNSLAARRYVSARYSSVYIDEYQDSSFAQHQLFVELFQLGLTATAVGDSWQSIYEFRGGDSKLLLALTTDPRFKHFVIDKNHRCHPSIVNYAERLIDSNAQLLKHAPDDIRVHRSYLQGNLTSIGNGISTYINTLLKDGNIKQASDVGVLARKEQSLQMIANGMTVKYRLYNDNPIDKHASTECADFYTDLLSYRYGAISTMQDIIDTYFESIDQKKLSINNLRTMIQKLKDDQTVEELIGKFNQLATLIGIKDTRSTDTALISKVHDESFLKQFKLKDENEVQVMTLHKSKGLEFKYVFHLDLEEWSFPHLTPGKSWGEQTFTNLEQDTNLHYVGITRAEEHCFLVRAEYRQNAKGKDSYSNPSYFWTLPQLEGLYSE</sequence>
<proteinExistence type="predicted"/>
<keyword evidence="3 9" id="KW-0347">Helicase</keyword>
<keyword evidence="12" id="KW-1185">Reference proteome</keyword>
<keyword evidence="1 9" id="KW-0547">Nucleotide-binding</keyword>
<organism evidence="11 12">
    <name type="scientific">Vibrio qingdaonensis</name>
    <dbReference type="NCBI Taxonomy" id="2829491"/>
    <lineage>
        <taxon>Bacteria</taxon>
        <taxon>Pseudomonadati</taxon>
        <taxon>Pseudomonadota</taxon>
        <taxon>Gammaproteobacteria</taxon>
        <taxon>Vibrionales</taxon>
        <taxon>Vibrionaceae</taxon>
        <taxon>Vibrio</taxon>
    </lineage>
</organism>
<dbReference type="EMBL" id="JAKRRY010000008">
    <property type="protein sequence ID" value="MCW8346022.1"/>
    <property type="molecule type" value="Genomic_DNA"/>
</dbReference>